<dbReference type="InterPro" id="IPR005353">
    <property type="entry name" value="UPF0146"/>
</dbReference>
<comment type="similarity">
    <text evidence="1 2">Belongs to the UPF0146 family.</text>
</comment>
<comment type="caution">
    <text evidence="3">The sequence shown here is derived from an EMBL/GenBank/DDBJ whole genome shotgun (WGS) entry which is preliminary data.</text>
</comment>
<dbReference type="GeneID" id="73044750"/>
<organism evidence="3 4">
    <name type="scientific">Halorussus aquaticus</name>
    <dbReference type="NCBI Taxonomy" id="2953748"/>
    <lineage>
        <taxon>Archaea</taxon>
        <taxon>Methanobacteriati</taxon>
        <taxon>Methanobacteriota</taxon>
        <taxon>Stenosarchaea group</taxon>
        <taxon>Halobacteria</taxon>
        <taxon>Halobacteriales</taxon>
        <taxon>Haladaptataceae</taxon>
        <taxon>Halorussus</taxon>
    </lineage>
</organism>
<evidence type="ECO:0000256" key="1">
    <source>
        <dbReference type="ARBA" id="ARBA00006969"/>
    </source>
</evidence>
<evidence type="ECO:0000313" key="4">
    <source>
        <dbReference type="Proteomes" id="UP001595945"/>
    </source>
</evidence>
<protein>
    <recommendedName>
        <fullName evidence="2">UPF0146 protein ACFO9K_09825</fullName>
    </recommendedName>
</protein>
<keyword evidence="4" id="KW-1185">Reference proteome</keyword>
<evidence type="ECO:0000256" key="2">
    <source>
        <dbReference type="HAMAP-Rule" id="MF_00341"/>
    </source>
</evidence>
<dbReference type="AlphaFoldDB" id="A0ABD5Q212"/>
<dbReference type="SUPFAM" id="SSF53335">
    <property type="entry name" value="S-adenosyl-L-methionine-dependent methyltransferases"/>
    <property type="match status" value="1"/>
</dbReference>
<dbReference type="Gene3D" id="3.40.50.150">
    <property type="entry name" value="Vaccinia Virus protein VP39"/>
    <property type="match status" value="1"/>
</dbReference>
<sequence length="120" mass="13022">MNCLSDFERLVEVGVGERTDVAAALAETGRSVTATDVHPREVPVGVEFARDDVLDPDPAVYRDADAVYALNLPPELHRPALDAARRHDAAFLFTTLGGDQPAVPVERETVPGETIFVARR</sequence>
<gene>
    <name evidence="3" type="ORF">ACFO9K_09825</name>
</gene>
<dbReference type="Proteomes" id="UP001595945">
    <property type="component" value="Unassembled WGS sequence"/>
</dbReference>
<name>A0ABD5Q212_9EURY</name>
<evidence type="ECO:0000313" key="3">
    <source>
        <dbReference type="EMBL" id="MFC4824564.1"/>
    </source>
</evidence>
<dbReference type="RefSeq" id="WP_379793384.1">
    <property type="nucleotide sequence ID" value="NZ_CP100400.1"/>
</dbReference>
<dbReference type="InterPro" id="IPR029063">
    <property type="entry name" value="SAM-dependent_MTases_sf"/>
</dbReference>
<dbReference type="Pfam" id="PF03686">
    <property type="entry name" value="UPF0146"/>
    <property type="match status" value="1"/>
</dbReference>
<proteinExistence type="inferred from homology"/>
<dbReference type="HAMAP" id="MF_00341">
    <property type="entry name" value="UPF0146"/>
    <property type="match status" value="1"/>
</dbReference>
<dbReference type="EMBL" id="JBHSHT010000001">
    <property type="protein sequence ID" value="MFC4824564.1"/>
    <property type="molecule type" value="Genomic_DNA"/>
</dbReference>
<accession>A0ABD5Q212</accession>
<reference evidence="3 4" key="1">
    <citation type="journal article" date="2019" name="Int. J. Syst. Evol. Microbiol.">
        <title>The Global Catalogue of Microorganisms (GCM) 10K type strain sequencing project: providing services to taxonomists for standard genome sequencing and annotation.</title>
        <authorList>
            <consortium name="The Broad Institute Genomics Platform"/>
            <consortium name="The Broad Institute Genome Sequencing Center for Infectious Disease"/>
            <person name="Wu L."/>
            <person name="Ma J."/>
        </authorList>
    </citation>
    <scope>NUCLEOTIDE SEQUENCE [LARGE SCALE GENOMIC DNA]</scope>
    <source>
        <strain evidence="3 4">XZYJ18</strain>
    </source>
</reference>